<dbReference type="InterPro" id="IPR042107">
    <property type="entry name" value="DNA-dir_RNA_pol_bsu_ext_1_sf"/>
</dbReference>
<dbReference type="InterPro" id="IPR014724">
    <property type="entry name" value="RNA_pol_RPB2_OB-fold"/>
</dbReference>
<evidence type="ECO:0000256" key="4">
    <source>
        <dbReference type="ARBA" id="ARBA00023163"/>
    </source>
</evidence>
<evidence type="ECO:0000256" key="7">
    <source>
        <dbReference type="RuleBase" id="RU000434"/>
    </source>
</evidence>
<dbReference type="AlphaFoldDB" id="A0AAX6NE94"/>
<feature type="region of interest" description="Disordered" evidence="9">
    <location>
        <begin position="1114"/>
        <end position="1157"/>
    </location>
</feature>
<dbReference type="Gene3D" id="3.90.1110.10">
    <property type="entry name" value="RNA polymerase Rpb2, domain 2"/>
    <property type="match status" value="1"/>
</dbReference>
<feature type="domain" description="RNA polymerase Rpb2" evidence="12">
    <location>
        <begin position="132"/>
        <end position="275"/>
    </location>
</feature>
<dbReference type="RefSeq" id="WP_316911044.1">
    <property type="nucleotide sequence ID" value="NZ_JAPTGD010000002.1"/>
</dbReference>
<evidence type="ECO:0000256" key="5">
    <source>
        <dbReference type="ARBA" id="ARBA00048552"/>
    </source>
</evidence>
<dbReference type="Gene3D" id="2.30.150.10">
    <property type="entry name" value="DNA-directed RNA polymerase, beta subunit, external 1 domain"/>
    <property type="match status" value="1"/>
</dbReference>
<evidence type="ECO:0000256" key="6">
    <source>
        <dbReference type="HAMAP-Rule" id="MF_01321"/>
    </source>
</evidence>
<dbReference type="InterPro" id="IPR007120">
    <property type="entry name" value="DNA-dir_RNAP_su2_dom"/>
</dbReference>
<feature type="domain" description="RNA polymerase Rpb2" evidence="11">
    <location>
        <begin position="1024"/>
        <end position="1098"/>
    </location>
</feature>
<evidence type="ECO:0000256" key="1">
    <source>
        <dbReference type="ARBA" id="ARBA00022478"/>
    </source>
</evidence>
<comment type="similarity">
    <text evidence="6 7">Belongs to the RNA polymerase beta chain family.</text>
</comment>
<dbReference type="HAMAP" id="MF_01321">
    <property type="entry name" value="RNApol_bact_RpoB"/>
    <property type="match status" value="1"/>
</dbReference>
<dbReference type="Pfam" id="PF04561">
    <property type="entry name" value="RNA_pol_Rpb2_2"/>
    <property type="match status" value="2"/>
</dbReference>
<dbReference type="GO" id="GO:0003899">
    <property type="term" value="F:DNA-directed RNA polymerase activity"/>
    <property type="evidence" value="ECO:0007669"/>
    <property type="project" value="UniProtKB-UniRule"/>
</dbReference>
<reference evidence="16" key="2">
    <citation type="submission" date="2022-12" db="EMBL/GenBank/DDBJ databases">
        <authorList>
            <person name="Dechsakulwatana C."/>
            <person name="Rungsihiranrut A."/>
            <person name="Muangchinda C."/>
            <person name="Ningthoujam R."/>
            <person name="Klankeo P."/>
            <person name="Pinyakong O."/>
        </authorList>
    </citation>
    <scope>NUCLEOTIDE SEQUENCE</scope>
    <source>
        <strain evidence="16">TL01-2</strain>
    </source>
</reference>
<dbReference type="InterPro" id="IPR037033">
    <property type="entry name" value="DNA-dir_RNAP_su2_hyb_sf"/>
</dbReference>
<comment type="catalytic activity">
    <reaction evidence="5 6 8">
        <text>RNA(n) + a ribonucleoside 5'-triphosphate = RNA(n+1) + diphosphate</text>
        <dbReference type="Rhea" id="RHEA:21248"/>
        <dbReference type="Rhea" id="RHEA-COMP:14527"/>
        <dbReference type="Rhea" id="RHEA-COMP:17342"/>
        <dbReference type="ChEBI" id="CHEBI:33019"/>
        <dbReference type="ChEBI" id="CHEBI:61557"/>
        <dbReference type="ChEBI" id="CHEBI:140395"/>
        <dbReference type="EC" id="2.7.7.6"/>
    </reaction>
</comment>
<evidence type="ECO:0000256" key="3">
    <source>
        <dbReference type="ARBA" id="ARBA00022695"/>
    </source>
</evidence>
<comment type="subunit">
    <text evidence="6 8">The RNAP catalytic core consists of 2 alpha, 1 beta, 1 beta' and 1 omega subunit. When a sigma factor is associated with the core the holoenzyme is formed, which can initiate transcription.</text>
</comment>
<dbReference type="InterPro" id="IPR015712">
    <property type="entry name" value="DNA-dir_RNA_pol_su2"/>
</dbReference>
<evidence type="ECO:0000259" key="14">
    <source>
        <dbReference type="Pfam" id="PF04565"/>
    </source>
</evidence>
<feature type="compositionally biased region" description="Acidic residues" evidence="9">
    <location>
        <begin position="1132"/>
        <end position="1157"/>
    </location>
</feature>
<dbReference type="Pfam" id="PF10385">
    <property type="entry name" value="RNA_pol_Rpb2_45"/>
    <property type="match status" value="1"/>
</dbReference>
<keyword evidence="3 6" id="KW-0548">Nucleotidyltransferase</keyword>
<dbReference type="Pfam" id="PF04560">
    <property type="entry name" value="RNA_pol_Rpb2_7"/>
    <property type="match status" value="1"/>
</dbReference>
<dbReference type="InterPro" id="IPR007641">
    <property type="entry name" value="RNA_pol_Rpb2_7"/>
</dbReference>
<keyword evidence="4 6" id="KW-0804">Transcription</keyword>
<feature type="domain" description="DNA-directed RNA polymerase subunit 2 hybrid-binding" evidence="10">
    <location>
        <begin position="634"/>
        <end position="1022"/>
    </location>
</feature>
<dbReference type="Gene3D" id="2.40.50.150">
    <property type="match status" value="1"/>
</dbReference>
<dbReference type="Pfam" id="PF04565">
    <property type="entry name" value="RNA_pol_Rpb2_3"/>
    <property type="match status" value="1"/>
</dbReference>
<dbReference type="Proteomes" id="UP001269400">
    <property type="component" value="Unassembled WGS sequence"/>
</dbReference>
<dbReference type="PROSITE" id="PS01166">
    <property type="entry name" value="RNA_POL_BETA"/>
    <property type="match status" value="1"/>
</dbReference>
<evidence type="ECO:0000256" key="9">
    <source>
        <dbReference type="SAM" id="MobiDB-lite"/>
    </source>
</evidence>
<evidence type="ECO:0000313" key="17">
    <source>
        <dbReference type="Proteomes" id="UP001269400"/>
    </source>
</evidence>
<evidence type="ECO:0000313" key="16">
    <source>
        <dbReference type="EMBL" id="MDU9693825.1"/>
    </source>
</evidence>
<proteinExistence type="inferred from homology"/>
<dbReference type="GO" id="GO:0032549">
    <property type="term" value="F:ribonucleoside binding"/>
    <property type="evidence" value="ECO:0007669"/>
    <property type="project" value="InterPro"/>
</dbReference>
<feature type="domain" description="DNA-directed RNA polymerase beta subunit external 1" evidence="15">
    <location>
        <begin position="507"/>
        <end position="573"/>
    </location>
</feature>
<sequence>MSRIPFAKMKDYMELPSLIAHQIDSYKDFINRGIGEVLDQIYPIKDKDNDGMYELQCLGYRVDPPTQTPNQVKEKNGTYSGKLMMKLRLISKVFGEIKDSDVFFGDIPYMTDSGKFIFNGNERAIVTQIVKSPGVFFESSINDKGKVLYKARIQPDRGTWLYFETDAKDVMWVRVDKTRKMLLTVFLKALGIGGNEEILSMYGDNKYILATLEKDKTETFEEAVIEFYKKVRPSEIPSVERAKSYIESALFDAKRYDLERVGRFKMNQKLNLRQRVLKKPLGEDIGSFKKGTIVDDEMLAELNVRELKVENKEGKIVNVMGNVISDARYLTLEDIFSSINYLIHLEDDIGDIDDIDHLANRHIRQVGKSLQKEFLVGMKRVEKNIRDQLMLNANTGKKELDELTPQSLVYTRPLEAKFREFLGSSQLSQYVDQINPLGELSNIRRTSAIGPGGFSKERAGVEVRDVNSTHYGRICPIETPEGANVGLINQLSTYAHINEFGFITSPYRKIDRKKSKATDQVHLLTADDEEKYYIAESSAVDENGNFTSDKINVRYGKEYLTVDYTEVDYVAVSSKQPFGIGAVSIPFLENDDANRALMGANMQRQGVPTVRPQEPLIGTGIEARIAQDTMASIVAKEDGVIQSITDERIVMQTKKGEVKDFILNKFMRTNDGTCWNHYVRCHVGQKVKKGDVLADSTSSNNGELAVGQNLLVAFMPMEGYNFEDSIVLSKRLVNEDVMTVIMLQEYKTEVRSTRLGAEEITLDIPQTGEPQKKNLDENGIVKVGTYVKGGDILVGKRTPKAKDDKTAEGRLLDAIFIGKTDDYRDNSLTLSGNKEGVVVKVVRNSMKDSDSNLKKGILEEVKVTIAEIRKIDIGDKMAGRHGNKGVVSSIRAVEDMPHLADGTPVDVVLNPLGVPSRMNIGQVMELHLGMVARTLGIKFETPVFGGVNAKEEIQKILKENDFPEDGKFDLYDGRTGEKFENKVSVGVMYMMKLNHQVKDKRHARSIGPYSLVTQQPLGGKAQNGGQRFGEMEVWALEAYGAAHTLQEMMTLKSDDFIGRSKMYKNLVHGFELPEPNLTESLKLLLSEMKAIGMDTDIVTRDGLELLKPKYKPEQVVVEEEDDDDLGLNSNDKEEEEEDTDTVDLDSVEEDDIDDEQE</sequence>
<feature type="domain" description="RNA polymerase beta subunit protrusion" evidence="13">
    <location>
        <begin position="18"/>
        <end position="413"/>
    </location>
</feature>
<dbReference type="SUPFAM" id="SSF64484">
    <property type="entry name" value="beta and beta-prime subunits of DNA dependent RNA-polymerase"/>
    <property type="match status" value="1"/>
</dbReference>
<dbReference type="InterPro" id="IPR007644">
    <property type="entry name" value="RNA_pol_bsu_protrusion"/>
</dbReference>
<dbReference type="GO" id="GO:0006351">
    <property type="term" value="P:DNA-templated transcription"/>
    <property type="evidence" value="ECO:0007669"/>
    <property type="project" value="UniProtKB-UniRule"/>
</dbReference>
<dbReference type="InterPro" id="IPR007121">
    <property type="entry name" value="RNA_pol_bsu_CS"/>
</dbReference>
<dbReference type="GO" id="GO:0003677">
    <property type="term" value="F:DNA binding"/>
    <property type="evidence" value="ECO:0007669"/>
    <property type="project" value="UniProtKB-UniRule"/>
</dbReference>
<organism evidence="16 17">
    <name type="scientific">Priestia aryabhattai</name>
    <name type="common">Bacillus aryabhattai</name>
    <dbReference type="NCBI Taxonomy" id="412384"/>
    <lineage>
        <taxon>Bacteria</taxon>
        <taxon>Bacillati</taxon>
        <taxon>Bacillota</taxon>
        <taxon>Bacilli</taxon>
        <taxon>Bacillales</taxon>
        <taxon>Bacillaceae</taxon>
        <taxon>Priestia</taxon>
    </lineage>
</organism>
<dbReference type="InterPro" id="IPR010243">
    <property type="entry name" value="RNA_pol_bsu_bac"/>
</dbReference>
<feature type="domain" description="RNA polymerase Rpb2" evidence="14">
    <location>
        <begin position="429"/>
        <end position="497"/>
    </location>
</feature>
<dbReference type="PANTHER" id="PTHR20856">
    <property type="entry name" value="DNA-DIRECTED RNA POLYMERASE I SUBUNIT 2"/>
    <property type="match status" value="1"/>
</dbReference>
<keyword evidence="1 6" id="KW-0240">DNA-directed RNA polymerase</keyword>
<gene>
    <name evidence="6" type="primary">rpoB</name>
    <name evidence="16" type="ORF">O0Q50_21845</name>
</gene>
<dbReference type="InterPro" id="IPR037034">
    <property type="entry name" value="RNA_pol_Rpb2_2_sf"/>
</dbReference>
<name>A0AAX6NE94_PRIAR</name>
<evidence type="ECO:0000259" key="15">
    <source>
        <dbReference type="Pfam" id="PF10385"/>
    </source>
</evidence>
<dbReference type="Pfam" id="PF04563">
    <property type="entry name" value="RNA_pol_Rpb2_1"/>
    <property type="match status" value="1"/>
</dbReference>
<dbReference type="Pfam" id="PF00562">
    <property type="entry name" value="RNA_pol_Rpb2_6"/>
    <property type="match status" value="1"/>
</dbReference>
<dbReference type="CDD" id="cd00653">
    <property type="entry name" value="RNA_pol_B_RPB2"/>
    <property type="match status" value="1"/>
</dbReference>
<comment type="function">
    <text evidence="6 8">DNA-dependent RNA polymerase catalyzes the transcription of DNA into RNA using the four ribonucleoside triphosphates as substrates.</text>
</comment>
<dbReference type="EMBL" id="JAPTGD010000002">
    <property type="protein sequence ID" value="MDU9693825.1"/>
    <property type="molecule type" value="Genomic_DNA"/>
</dbReference>
<dbReference type="EC" id="2.7.7.6" evidence="6 8"/>
<dbReference type="Gene3D" id="3.90.1800.10">
    <property type="entry name" value="RNA polymerase alpha subunit dimerisation domain"/>
    <property type="match status" value="1"/>
</dbReference>
<keyword evidence="2 6" id="KW-0808">Transferase</keyword>
<feature type="compositionally biased region" description="Acidic residues" evidence="9">
    <location>
        <begin position="1116"/>
        <end position="1125"/>
    </location>
</feature>
<dbReference type="Gene3D" id="2.40.50.100">
    <property type="match status" value="1"/>
</dbReference>
<feature type="domain" description="RNA polymerase Rpb2" evidence="12">
    <location>
        <begin position="327"/>
        <end position="364"/>
    </location>
</feature>
<comment type="caution">
    <text evidence="16">The sequence shown here is derived from an EMBL/GenBank/DDBJ whole genome shotgun (WGS) entry which is preliminary data.</text>
</comment>
<reference evidence="16" key="1">
    <citation type="journal article" date="2022" name="J Environ Chem Eng">
        <title>Biodegradation of petroleum oil using a constructed nonpathogenic and heavy metal-tolerant bacterial consortium isolated from marine sponges.</title>
        <authorList>
            <person name="Dechsakulwatana C."/>
            <person name="Rungsihiranrut A."/>
            <person name="Muangchinda C."/>
            <person name="Ningthoujam R."/>
            <person name="Klankeo P."/>
            <person name="Pinyakong O."/>
        </authorList>
    </citation>
    <scope>NUCLEOTIDE SEQUENCE</scope>
    <source>
        <strain evidence="16">TL01-2</strain>
    </source>
</reference>
<dbReference type="InterPro" id="IPR007642">
    <property type="entry name" value="RNA_pol_Rpb2_2"/>
</dbReference>
<protein>
    <recommendedName>
        <fullName evidence="6 8">DNA-directed RNA polymerase subunit beta</fullName>
        <shortName evidence="6">RNAP subunit beta</shortName>
        <ecNumber evidence="6 8">2.7.7.6</ecNumber>
    </recommendedName>
    <alternativeName>
        <fullName evidence="6">RNA polymerase subunit beta</fullName>
    </alternativeName>
    <alternativeName>
        <fullName evidence="6">Transcriptase subunit beta</fullName>
    </alternativeName>
</protein>
<dbReference type="InterPro" id="IPR007645">
    <property type="entry name" value="RNA_pol_Rpb2_3"/>
</dbReference>
<dbReference type="GO" id="GO:0000428">
    <property type="term" value="C:DNA-directed RNA polymerase complex"/>
    <property type="evidence" value="ECO:0007669"/>
    <property type="project" value="UniProtKB-KW"/>
</dbReference>
<accession>A0AAX6NE94</accession>
<dbReference type="NCBIfam" id="NF001616">
    <property type="entry name" value="PRK00405.1"/>
    <property type="match status" value="1"/>
</dbReference>
<evidence type="ECO:0000256" key="2">
    <source>
        <dbReference type="ARBA" id="ARBA00022679"/>
    </source>
</evidence>
<evidence type="ECO:0000259" key="13">
    <source>
        <dbReference type="Pfam" id="PF04563"/>
    </source>
</evidence>
<evidence type="ECO:0000259" key="10">
    <source>
        <dbReference type="Pfam" id="PF00562"/>
    </source>
</evidence>
<dbReference type="Gene3D" id="3.90.1100.10">
    <property type="match status" value="1"/>
</dbReference>
<dbReference type="InterPro" id="IPR019462">
    <property type="entry name" value="DNA-dir_RNA_pol_bsu_external_1"/>
</dbReference>
<dbReference type="Gene3D" id="2.40.270.10">
    <property type="entry name" value="DNA-directed RNA polymerase, subunit 2, domain 6"/>
    <property type="match status" value="1"/>
</dbReference>
<evidence type="ECO:0000259" key="12">
    <source>
        <dbReference type="Pfam" id="PF04561"/>
    </source>
</evidence>
<evidence type="ECO:0000259" key="11">
    <source>
        <dbReference type="Pfam" id="PF04560"/>
    </source>
</evidence>
<evidence type="ECO:0000256" key="8">
    <source>
        <dbReference type="RuleBase" id="RU363031"/>
    </source>
</evidence>